<feature type="site" description="Transition state stabilizer" evidence="17">
    <location>
        <position position="382"/>
    </location>
</feature>
<evidence type="ECO:0000256" key="13">
    <source>
        <dbReference type="NCBIfam" id="TIGR02402"/>
    </source>
</evidence>
<dbReference type="InterPro" id="IPR014756">
    <property type="entry name" value="Ig_E-set"/>
</dbReference>
<dbReference type="GO" id="GO:0005737">
    <property type="term" value="C:cytoplasm"/>
    <property type="evidence" value="ECO:0007669"/>
    <property type="project" value="UniProtKB-SubCell"/>
</dbReference>
<feature type="binding site" evidence="16">
    <location>
        <begin position="310"/>
        <end position="314"/>
    </location>
    <ligand>
        <name>substrate</name>
    </ligand>
</feature>
<dbReference type="PANTHER" id="PTHR43651:SF11">
    <property type="entry name" value="MALTO-OLIGOSYLTREHALOSE TREHALOHYDROLASE"/>
    <property type="match status" value="1"/>
</dbReference>
<evidence type="ECO:0000256" key="11">
    <source>
        <dbReference type="ARBA" id="ARBA00033284"/>
    </source>
</evidence>
<organism evidence="19 20">
    <name type="scientific">Hansschlegelia beijingensis</name>
    <dbReference type="NCBI Taxonomy" id="1133344"/>
    <lineage>
        <taxon>Bacteria</taxon>
        <taxon>Pseudomonadati</taxon>
        <taxon>Pseudomonadota</taxon>
        <taxon>Alphaproteobacteria</taxon>
        <taxon>Hyphomicrobiales</taxon>
        <taxon>Methylopilaceae</taxon>
        <taxon>Hansschlegelia</taxon>
    </lineage>
</organism>
<dbReference type="Pfam" id="PF00128">
    <property type="entry name" value="Alpha-amylase"/>
    <property type="match status" value="2"/>
</dbReference>
<dbReference type="NCBIfam" id="TIGR02402">
    <property type="entry name" value="trehalose_TreZ"/>
    <property type="match status" value="1"/>
</dbReference>
<evidence type="ECO:0000256" key="14">
    <source>
        <dbReference type="PIRNR" id="PIRNR006337"/>
    </source>
</evidence>
<dbReference type="Gene3D" id="1.10.10.760">
    <property type="entry name" value="E-set domains of sugar-utilizing enzymes"/>
    <property type="match status" value="1"/>
</dbReference>
<dbReference type="PIRSF" id="PIRSF006337">
    <property type="entry name" value="Trehalose_TreZ"/>
    <property type="match status" value="1"/>
</dbReference>
<dbReference type="CDD" id="cd11325">
    <property type="entry name" value="AmyAc_GTHase"/>
    <property type="match status" value="1"/>
</dbReference>
<evidence type="ECO:0000256" key="1">
    <source>
        <dbReference type="ARBA" id="ARBA00004496"/>
    </source>
</evidence>
<evidence type="ECO:0000256" key="17">
    <source>
        <dbReference type="PIRSR" id="PIRSR006337-3"/>
    </source>
</evidence>
<sequence>MPSVFERRLPFGAAFSDGRATFRFWAPAHPEVRLEIRDRDPILMDPEDGGWFSKTVEVPAGARYRFHLPDGLTVPDPASRFQDGDVHGWSVVVDPKAYSWRSGDWRGRPWQEAVVYELHVGCFGGFVGVAEALPLLAELGVTAIELMPIADFPGTRNWGYDGVLPYAPDAAYGTPEELKALVDRAHELGLMMILDVVYNHFGPDGNYIGAYAPPMFRDDLQTPWGGAIDFRLPEVRSYFTENMLFWLQEYRFDGLRMDAVHAISEQDWIDETARAVREAEQDGRYVHLILENEFNEQSHLAGEVDAQWNDDFHHVFHVLLTGEHEGYYEDFAHDTAGKLARTLQEGFVYQGDPSPHQGGKPRGTPSAHLPPTAFVSFLQNHDQIGNRAFGDRLTKLAPPEGVEAATAVLLLCPQVPMIFMGEEVASETPFLFFTDHHGDLADAVREGRRKEFAKFAAFAGAEVPDPNAVETFEASIPEPHPQRAEARTALFRRLLSLRAAEITPRLPGFAPAGAEVIGPKAVVSRWKAEDGAVLTIAVNLADASIAASGLAGPVLFESSSGAAEAAAAGTLPGYTTVALLERAA</sequence>
<comment type="caution">
    <text evidence="19">The sequence shown here is derived from an EMBL/GenBank/DDBJ whole genome shotgun (WGS) entry which is preliminary data.</text>
</comment>
<proteinExistence type="inferred from homology"/>
<feature type="binding site" evidence="16">
    <location>
        <begin position="381"/>
        <end position="386"/>
    </location>
    <ligand>
        <name>substrate</name>
    </ligand>
</feature>
<evidence type="ECO:0000256" key="16">
    <source>
        <dbReference type="PIRSR" id="PIRSR006337-2"/>
    </source>
</evidence>
<evidence type="ECO:0000256" key="12">
    <source>
        <dbReference type="ARBA" id="ARBA00034013"/>
    </source>
</evidence>
<evidence type="ECO:0000259" key="18">
    <source>
        <dbReference type="SMART" id="SM00642"/>
    </source>
</evidence>
<dbReference type="InterPro" id="IPR022567">
    <property type="entry name" value="DUF3459"/>
</dbReference>
<dbReference type="Pfam" id="PF11941">
    <property type="entry name" value="DUF3459"/>
    <property type="match status" value="1"/>
</dbReference>
<dbReference type="SUPFAM" id="SSF81296">
    <property type="entry name" value="E set domains"/>
    <property type="match status" value="1"/>
</dbReference>
<keyword evidence="9 14" id="KW-0326">Glycosidase</keyword>
<evidence type="ECO:0000256" key="7">
    <source>
        <dbReference type="ARBA" id="ARBA00022801"/>
    </source>
</evidence>
<comment type="similarity">
    <text evidence="3 14">Belongs to the glycosyl hydrolase 13 family.</text>
</comment>
<dbReference type="InterPro" id="IPR013783">
    <property type="entry name" value="Ig-like_fold"/>
</dbReference>
<protein>
    <recommendedName>
        <fullName evidence="5 13">Malto-oligosyltrehalose trehalohydrolase</fullName>
        <shortName evidence="14">MTHase</shortName>
        <ecNumber evidence="4 13">3.2.1.141</ecNumber>
    </recommendedName>
    <alternativeName>
        <fullName evidence="11 14">4-alpha-D-((1-&gt;4)-alpha-D-glucano)trehalose trehalohydrolase</fullName>
    </alternativeName>
    <alternativeName>
        <fullName evidence="10 14">Maltooligosyl trehalose trehalohydrolase</fullName>
    </alternativeName>
</protein>
<feature type="active site" description="Proton donor" evidence="15">
    <location>
        <position position="291"/>
    </location>
</feature>
<dbReference type="GO" id="GO:0033942">
    <property type="term" value="F:4-alpha-D-(1-&gt;4)-alpha-D-glucanotrehalose trehalohydrolase activity"/>
    <property type="evidence" value="ECO:0007669"/>
    <property type="project" value="UniProtKB-EC"/>
</dbReference>
<evidence type="ECO:0000256" key="4">
    <source>
        <dbReference type="ARBA" id="ARBA00012268"/>
    </source>
</evidence>
<dbReference type="Gene3D" id="2.60.40.10">
    <property type="entry name" value="Immunoglobulins"/>
    <property type="match status" value="1"/>
</dbReference>
<feature type="active site" description="Nucleophile" evidence="15">
    <location>
        <position position="258"/>
    </location>
</feature>
<dbReference type="GO" id="GO:0005992">
    <property type="term" value="P:trehalose biosynthetic process"/>
    <property type="evidence" value="ECO:0007669"/>
    <property type="project" value="UniProtKB-UniRule"/>
</dbReference>
<keyword evidence="8" id="KW-0119">Carbohydrate metabolism</keyword>
<evidence type="ECO:0000256" key="2">
    <source>
        <dbReference type="ARBA" id="ARBA00005199"/>
    </source>
</evidence>
<evidence type="ECO:0000256" key="10">
    <source>
        <dbReference type="ARBA" id="ARBA00032057"/>
    </source>
</evidence>
<dbReference type="UniPathway" id="UPA00299"/>
<dbReference type="InterPro" id="IPR006047">
    <property type="entry name" value="GH13_cat_dom"/>
</dbReference>
<dbReference type="CDD" id="cd02853">
    <property type="entry name" value="E_set_MTHase_like_N"/>
    <property type="match status" value="1"/>
</dbReference>
<dbReference type="Gene3D" id="3.20.20.80">
    <property type="entry name" value="Glycosidases"/>
    <property type="match status" value="1"/>
</dbReference>
<dbReference type="InterPro" id="IPR044901">
    <property type="entry name" value="Trehalose_TreZ_E-set_sf"/>
</dbReference>
<evidence type="ECO:0000256" key="8">
    <source>
        <dbReference type="ARBA" id="ARBA00023277"/>
    </source>
</evidence>
<dbReference type="AlphaFoldDB" id="A0A7W6GE70"/>
<dbReference type="InterPro" id="IPR017853">
    <property type="entry name" value="GH"/>
</dbReference>
<dbReference type="SUPFAM" id="SSF51445">
    <property type="entry name" value="(Trans)glycosidases"/>
    <property type="match status" value="1"/>
</dbReference>
<comment type="catalytic activity">
    <reaction evidence="12 14">
        <text>hydrolysis of (1-&gt;4)-alpha-D-glucosidic linkage in 4-alpha-D-[(1-&gt;4)-alpha-D-glucanosyl]n trehalose to yield trehalose and (1-&gt;4)-alpha-D-glucan.</text>
        <dbReference type="EC" id="3.2.1.141"/>
    </reaction>
</comment>
<reference evidence="19 20" key="1">
    <citation type="submission" date="2020-08" db="EMBL/GenBank/DDBJ databases">
        <title>Genomic Encyclopedia of Type Strains, Phase IV (KMG-IV): sequencing the most valuable type-strain genomes for metagenomic binning, comparative biology and taxonomic classification.</title>
        <authorList>
            <person name="Goeker M."/>
        </authorList>
    </citation>
    <scope>NUCLEOTIDE SEQUENCE [LARGE SCALE GENOMIC DNA]</scope>
    <source>
        <strain evidence="19 20">DSM 25481</strain>
    </source>
</reference>
<dbReference type="SMART" id="SM00642">
    <property type="entry name" value="Aamy"/>
    <property type="match status" value="1"/>
</dbReference>
<keyword evidence="6" id="KW-0963">Cytoplasm</keyword>
<dbReference type="EC" id="3.2.1.141" evidence="4 13"/>
<comment type="pathway">
    <text evidence="2 14">Glycan biosynthesis; trehalose biosynthesis.</text>
</comment>
<evidence type="ECO:0000313" key="20">
    <source>
        <dbReference type="Proteomes" id="UP000528964"/>
    </source>
</evidence>
<dbReference type="EMBL" id="JACIDR010000001">
    <property type="protein sequence ID" value="MBB3971748.1"/>
    <property type="molecule type" value="Genomic_DNA"/>
</dbReference>
<evidence type="ECO:0000256" key="5">
    <source>
        <dbReference type="ARBA" id="ARBA00015938"/>
    </source>
</evidence>
<evidence type="ECO:0000256" key="6">
    <source>
        <dbReference type="ARBA" id="ARBA00022490"/>
    </source>
</evidence>
<dbReference type="InterPro" id="IPR012768">
    <property type="entry name" value="Trehalose_TreZ"/>
</dbReference>
<keyword evidence="20" id="KW-1185">Reference proteome</keyword>
<dbReference type="PANTHER" id="PTHR43651">
    <property type="entry name" value="1,4-ALPHA-GLUCAN-BRANCHING ENZYME"/>
    <property type="match status" value="1"/>
</dbReference>
<feature type="binding site" evidence="16">
    <location>
        <begin position="256"/>
        <end position="261"/>
    </location>
    <ligand>
        <name>substrate</name>
    </ligand>
</feature>
<evidence type="ECO:0000256" key="15">
    <source>
        <dbReference type="PIRSR" id="PIRSR006337-1"/>
    </source>
</evidence>
<feature type="domain" description="Glycosyl hydrolase family 13 catalytic" evidence="18">
    <location>
        <begin position="117"/>
        <end position="445"/>
    </location>
</feature>
<name>A0A7W6GE70_9HYPH</name>
<keyword evidence="7 14" id="KW-0378">Hydrolase</keyword>
<comment type="subcellular location">
    <subcellularLocation>
        <location evidence="1 15">Cytoplasm</location>
    </subcellularLocation>
</comment>
<evidence type="ECO:0000313" key="19">
    <source>
        <dbReference type="EMBL" id="MBB3971748.1"/>
    </source>
</evidence>
<gene>
    <name evidence="19" type="ORF">GGR24_000381</name>
</gene>
<evidence type="ECO:0000256" key="3">
    <source>
        <dbReference type="ARBA" id="ARBA00008061"/>
    </source>
</evidence>
<dbReference type="Proteomes" id="UP000528964">
    <property type="component" value="Unassembled WGS sequence"/>
</dbReference>
<accession>A0A7W6GE70</accession>
<evidence type="ECO:0000256" key="9">
    <source>
        <dbReference type="ARBA" id="ARBA00023295"/>
    </source>
</evidence>